<sequence>MRVQSIRRRFGASETGPKRRRFYDLYTHNFETLKSFFLSPSSGAPQILSKPPSLPLRLPPENGEKRPSIASKKQYARRAERERRGCCRTWGQRWDFGFRLNWAGSKIGYYTFNFKLIQIFVSKAKEKKNCNNFSILLI</sequence>
<reference evidence="2 3" key="1">
    <citation type="submission" date="2019-06" db="EMBL/GenBank/DDBJ databases">
        <title>WGS assembly of Gossypium darwinii.</title>
        <authorList>
            <person name="Chen Z.J."/>
            <person name="Sreedasyam A."/>
            <person name="Ando A."/>
            <person name="Song Q."/>
            <person name="De L."/>
            <person name="Hulse-Kemp A."/>
            <person name="Ding M."/>
            <person name="Ye W."/>
            <person name="Kirkbride R."/>
            <person name="Jenkins J."/>
            <person name="Plott C."/>
            <person name="Lovell J."/>
            <person name="Lin Y.-M."/>
            <person name="Vaughn R."/>
            <person name="Liu B."/>
            <person name="Li W."/>
            <person name="Simpson S."/>
            <person name="Scheffler B."/>
            <person name="Saski C."/>
            <person name="Grover C."/>
            <person name="Hu G."/>
            <person name="Conover J."/>
            <person name="Carlson J."/>
            <person name="Shu S."/>
            <person name="Boston L."/>
            <person name="Williams M."/>
            <person name="Peterson D."/>
            <person name="Mcgee K."/>
            <person name="Jones D."/>
            <person name="Wendel J."/>
            <person name="Stelly D."/>
            <person name="Grimwood J."/>
            <person name="Schmutz J."/>
        </authorList>
    </citation>
    <scope>NUCLEOTIDE SEQUENCE [LARGE SCALE GENOMIC DNA]</scope>
    <source>
        <strain evidence="2">1808015.09</strain>
    </source>
</reference>
<proteinExistence type="predicted"/>
<dbReference type="EMBL" id="CM017706">
    <property type="protein sequence ID" value="TYG63488.1"/>
    <property type="molecule type" value="Genomic_DNA"/>
</dbReference>
<dbReference type="Proteomes" id="UP000323506">
    <property type="component" value="Chromosome D06"/>
</dbReference>
<accession>A0A5D2C470</accession>
<organism evidence="2 3">
    <name type="scientific">Gossypium darwinii</name>
    <name type="common">Darwin's cotton</name>
    <name type="synonym">Gossypium barbadense var. darwinii</name>
    <dbReference type="NCBI Taxonomy" id="34276"/>
    <lineage>
        <taxon>Eukaryota</taxon>
        <taxon>Viridiplantae</taxon>
        <taxon>Streptophyta</taxon>
        <taxon>Embryophyta</taxon>
        <taxon>Tracheophyta</taxon>
        <taxon>Spermatophyta</taxon>
        <taxon>Magnoliopsida</taxon>
        <taxon>eudicotyledons</taxon>
        <taxon>Gunneridae</taxon>
        <taxon>Pentapetalae</taxon>
        <taxon>rosids</taxon>
        <taxon>malvids</taxon>
        <taxon>Malvales</taxon>
        <taxon>Malvaceae</taxon>
        <taxon>Malvoideae</taxon>
        <taxon>Gossypium</taxon>
    </lineage>
</organism>
<protein>
    <submittedName>
        <fullName evidence="2">Uncharacterized protein</fullName>
    </submittedName>
</protein>
<dbReference type="AlphaFoldDB" id="A0A5D2C470"/>
<evidence type="ECO:0000256" key="1">
    <source>
        <dbReference type="SAM" id="MobiDB-lite"/>
    </source>
</evidence>
<feature type="region of interest" description="Disordered" evidence="1">
    <location>
        <begin position="51"/>
        <end position="78"/>
    </location>
</feature>
<evidence type="ECO:0000313" key="3">
    <source>
        <dbReference type="Proteomes" id="UP000323506"/>
    </source>
</evidence>
<gene>
    <name evidence="2" type="ORF">ES288_D06G034000v1</name>
</gene>
<keyword evidence="3" id="KW-1185">Reference proteome</keyword>
<name>A0A5D2C470_GOSDA</name>
<evidence type="ECO:0000313" key="2">
    <source>
        <dbReference type="EMBL" id="TYG63488.1"/>
    </source>
</evidence>